<dbReference type="Gene3D" id="3.90.1510.10">
    <property type="entry name" value="Glycerate kinase, domain 2"/>
    <property type="match status" value="1"/>
</dbReference>
<keyword evidence="3 4" id="KW-0418">Kinase</keyword>
<evidence type="ECO:0000256" key="2">
    <source>
        <dbReference type="ARBA" id="ARBA00022679"/>
    </source>
</evidence>
<keyword evidence="6" id="KW-1185">Reference proteome</keyword>
<dbReference type="Gene3D" id="3.40.50.10350">
    <property type="entry name" value="Glycerate kinase, domain 1"/>
    <property type="match status" value="1"/>
</dbReference>
<evidence type="ECO:0000313" key="6">
    <source>
        <dbReference type="Proteomes" id="UP001164718"/>
    </source>
</evidence>
<dbReference type="InterPro" id="IPR018193">
    <property type="entry name" value="Glyc_kinase_flavodox-like_fold"/>
</dbReference>
<sequence>MKIVLAPDSYKGSLTSPEVVQVMQKAILDYCNECTVIPKPMADGGEGTVDALFASSSGKRIEVTCTGPLGEKIPTYYAITEDETAIIEVANIAGLVQVPPSKRNPDLTTTYGLGEVMKDALDKGCTSFVIGLGGSATNDGGLGFLQALGVQFFDEDGKKVGIFGKDIMSVHEVRFDRIDPRLKKAKIKVACDVDNPLYGEKGASVVYGPQKGAKPKQIERYDKAFRRYASLIEQKQGKVLSNVKGAGAAGGLGFAFLVLDAELVSGAKLVAETSALEEAIRNADLVITGEGKSDEQTLYGKAPGYVADVAKGVGVPVILISGSIGDDSDTLRTKFDGCFSIITEPLTIEECMKEAKTLLYNQTKRIIHFIFSLTSWK</sequence>
<dbReference type="SUPFAM" id="SSF110738">
    <property type="entry name" value="Glycerate kinase I"/>
    <property type="match status" value="1"/>
</dbReference>
<evidence type="ECO:0000313" key="5">
    <source>
        <dbReference type="EMBL" id="WAA08888.1"/>
    </source>
</evidence>
<evidence type="ECO:0000256" key="3">
    <source>
        <dbReference type="ARBA" id="ARBA00022777"/>
    </source>
</evidence>
<dbReference type="Proteomes" id="UP001164718">
    <property type="component" value="Chromosome"/>
</dbReference>
<dbReference type="RefSeq" id="WP_275416672.1">
    <property type="nucleotide sequence ID" value="NZ_CP106878.1"/>
</dbReference>
<organism evidence="5 6">
    <name type="scientific">Fervidibacillus albus</name>
    <dbReference type="NCBI Taxonomy" id="2980026"/>
    <lineage>
        <taxon>Bacteria</taxon>
        <taxon>Bacillati</taxon>
        <taxon>Bacillota</taxon>
        <taxon>Bacilli</taxon>
        <taxon>Bacillales</taxon>
        <taxon>Bacillaceae</taxon>
        <taxon>Fervidibacillus</taxon>
    </lineage>
</organism>
<dbReference type="AlphaFoldDB" id="A0A9E8LSQ1"/>
<reference evidence="5" key="1">
    <citation type="submission" date="2022-09" db="EMBL/GenBank/DDBJ databases">
        <title>Complete Genomes of Fervidibacillus albus and Fervidibacillus halotolerans isolated from tidal flat sediments.</title>
        <authorList>
            <person name="Kwon K.K."/>
            <person name="Yang S.-H."/>
            <person name="Park M.J."/>
            <person name="Oh H.-M."/>
        </authorList>
    </citation>
    <scope>NUCLEOTIDE SEQUENCE</scope>
    <source>
        <strain evidence="5">MEBiC13591</strain>
    </source>
</reference>
<dbReference type="InterPro" id="IPR018197">
    <property type="entry name" value="Glycerate_kinase_RE-like"/>
</dbReference>
<accession>A0A9E8LSQ1</accession>
<dbReference type="KEGG" id="faf:OE104_09745"/>
<comment type="similarity">
    <text evidence="1 4">Belongs to the glycerate kinase type-1 family.</text>
</comment>
<dbReference type="EMBL" id="CP106878">
    <property type="protein sequence ID" value="WAA08888.1"/>
    <property type="molecule type" value="Genomic_DNA"/>
</dbReference>
<keyword evidence="2 4" id="KW-0808">Transferase</keyword>
<dbReference type="GO" id="GO:0031388">
    <property type="term" value="P:organic acid phosphorylation"/>
    <property type="evidence" value="ECO:0007669"/>
    <property type="project" value="UniProtKB-UniRule"/>
</dbReference>
<dbReference type="GO" id="GO:0008887">
    <property type="term" value="F:glycerate kinase activity"/>
    <property type="evidence" value="ECO:0007669"/>
    <property type="project" value="UniProtKB-UniRule"/>
</dbReference>
<dbReference type="PANTHER" id="PTHR21599">
    <property type="entry name" value="GLYCERATE KINASE"/>
    <property type="match status" value="1"/>
</dbReference>
<evidence type="ECO:0000256" key="4">
    <source>
        <dbReference type="PIRNR" id="PIRNR006078"/>
    </source>
</evidence>
<proteinExistence type="inferred from homology"/>
<dbReference type="NCBIfam" id="TIGR00045">
    <property type="entry name" value="glycerate kinase"/>
    <property type="match status" value="1"/>
</dbReference>
<dbReference type="PIRSF" id="PIRSF006078">
    <property type="entry name" value="GlxK"/>
    <property type="match status" value="1"/>
</dbReference>
<dbReference type="Pfam" id="PF02595">
    <property type="entry name" value="Gly_kinase"/>
    <property type="match status" value="1"/>
</dbReference>
<dbReference type="InterPro" id="IPR004381">
    <property type="entry name" value="Glycerate_kinase"/>
</dbReference>
<evidence type="ECO:0000256" key="1">
    <source>
        <dbReference type="ARBA" id="ARBA00006284"/>
    </source>
</evidence>
<name>A0A9E8LSQ1_9BACI</name>
<dbReference type="PANTHER" id="PTHR21599:SF0">
    <property type="entry name" value="GLYCERATE KINASE"/>
    <property type="match status" value="1"/>
</dbReference>
<dbReference type="InterPro" id="IPR036129">
    <property type="entry name" value="Glycerate_kinase_sf"/>
</dbReference>
<protein>
    <submittedName>
        <fullName evidence="5">Glycerate kinase</fullName>
    </submittedName>
</protein>
<gene>
    <name evidence="5" type="ORF">OE104_09745</name>
</gene>